<evidence type="ECO:0000256" key="1">
    <source>
        <dbReference type="SAM" id="SignalP"/>
    </source>
</evidence>
<gene>
    <name evidence="2" type="ORF">FC27_GL000412</name>
</gene>
<dbReference type="Proteomes" id="UP000051647">
    <property type="component" value="Unassembled WGS sequence"/>
</dbReference>
<evidence type="ECO:0000313" key="3">
    <source>
        <dbReference type="Proteomes" id="UP000051647"/>
    </source>
</evidence>
<proteinExistence type="predicted"/>
<reference evidence="2 3" key="1">
    <citation type="journal article" date="2015" name="Genome Announc.">
        <title>Expanding the biotechnology potential of lactobacilli through comparative genomics of 213 strains and associated genera.</title>
        <authorList>
            <person name="Sun Z."/>
            <person name="Harris H.M."/>
            <person name="McCann A."/>
            <person name="Guo C."/>
            <person name="Argimon S."/>
            <person name="Zhang W."/>
            <person name="Yang X."/>
            <person name="Jeffery I.B."/>
            <person name="Cooney J.C."/>
            <person name="Kagawa T.F."/>
            <person name="Liu W."/>
            <person name="Song Y."/>
            <person name="Salvetti E."/>
            <person name="Wrobel A."/>
            <person name="Rasinkangas P."/>
            <person name="Parkhill J."/>
            <person name="Rea M.C."/>
            <person name="O'Sullivan O."/>
            <person name="Ritari J."/>
            <person name="Douillard F.P."/>
            <person name="Paul Ross R."/>
            <person name="Yang R."/>
            <person name="Briner A.E."/>
            <person name="Felis G.E."/>
            <person name="de Vos W.M."/>
            <person name="Barrangou R."/>
            <person name="Klaenhammer T.R."/>
            <person name="Caufield P.W."/>
            <person name="Cui Y."/>
            <person name="Zhang H."/>
            <person name="O'Toole P.W."/>
        </authorList>
    </citation>
    <scope>NUCLEOTIDE SEQUENCE [LARGE SCALE GENOMIC DNA]</scope>
    <source>
        <strain evidence="2 3">DSM 14857</strain>
    </source>
</reference>
<organism evidence="2 3">
    <name type="scientific">Companilactobacillus versmoldensis DSM 14857 = KCTC 3814</name>
    <dbReference type="NCBI Taxonomy" id="1423815"/>
    <lineage>
        <taxon>Bacteria</taxon>
        <taxon>Bacillati</taxon>
        <taxon>Bacillota</taxon>
        <taxon>Bacilli</taxon>
        <taxon>Lactobacillales</taxon>
        <taxon>Lactobacillaceae</taxon>
        <taxon>Companilactobacillus</taxon>
    </lineage>
</organism>
<evidence type="ECO:0000313" key="2">
    <source>
        <dbReference type="EMBL" id="KRL66674.1"/>
    </source>
</evidence>
<feature type="signal peptide" evidence="1">
    <location>
        <begin position="1"/>
        <end position="30"/>
    </location>
</feature>
<dbReference type="EMBL" id="AZFA01000012">
    <property type="protein sequence ID" value="KRL66674.1"/>
    <property type="molecule type" value="Genomic_DNA"/>
</dbReference>
<protein>
    <recommendedName>
        <fullName evidence="4">Surface layer protein A domain-containing protein</fullName>
    </recommendedName>
</protein>
<dbReference type="OrthoDB" id="2291756at2"/>
<dbReference type="STRING" id="1423815.FC27_GL000412"/>
<evidence type="ECO:0008006" key="4">
    <source>
        <dbReference type="Google" id="ProtNLM"/>
    </source>
</evidence>
<dbReference type="PATRIC" id="fig|1423815.3.peg.419"/>
<keyword evidence="3" id="KW-1185">Reference proteome</keyword>
<dbReference type="AlphaFoldDB" id="A0A0R1SJL1"/>
<sequence length="125" mass="13532">MKIIKKSIKTAVISSVLALGLLGSSVGALAPVTQAATTETTTESQYQLPHVVKIETGNFYYQINKPIGFQTLDGISPLMLINPDGIIRNSKVKVTMSDGTVLLQFGKDNVYYVDASQVTVFSHVR</sequence>
<accession>A0A0R1SJL1</accession>
<keyword evidence="1" id="KW-0732">Signal</keyword>
<feature type="chain" id="PRO_5039124869" description="Surface layer protein A domain-containing protein" evidence="1">
    <location>
        <begin position="31"/>
        <end position="125"/>
    </location>
</feature>
<comment type="caution">
    <text evidence="2">The sequence shown here is derived from an EMBL/GenBank/DDBJ whole genome shotgun (WGS) entry which is preliminary data.</text>
</comment>
<dbReference type="RefSeq" id="WP_010624364.1">
    <property type="nucleotide sequence ID" value="NZ_AZFA01000012.1"/>
</dbReference>
<name>A0A0R1SJL1_9LACO</name>